<dbReference type="GO" id="GO:0005680">
    <property type="term" value="C:anaphase-promoting complex"/>
    <property type="evidence" value="ECO:0007669"/>
    <property type="project" value="TreeGrafter"/>
</dbReference>
<evidence type="ECO:0000256" key="3">
    <source>
        <dbReference type="ARBA" id="ARBA00022737"/>
    </source>
</evidence>
<dbReference type="GO" id="GO:0051301">
    <property type="term" value="P:cell division"/>
    <property type="evidence" value="ECO:0007669"/>
    <property type="project" value="UniProtKB-KW"/>
</dbReference>
<dbReference type="PANTHER" id="PTHR19918:SF8">
    <property type="entry name" value="FI02843P"/>
    <property type="match status" value="1"/>
</dbReference>
<comment type="caution">
    <text evidence="6">The sequence shown here is derived from an EMBL/GenBank/DDBJ whole genome shotgun (WGS) entry which is preliminary data.</text>
</comment>
<evidence type="ECO:0000313" key="7">
    <source>
        <dbReference type="Proteomes" id="UP001281410"/>
    </source>
</evidence>
<dbReference type="SUPFAM" id="SSF50978">
    <property type="entry name" value="WD40 repeat-like"/>
    <property type="match status" value="1"/>
</dbReference>
<dbReference type="GO" id="GO:0031145">
    <property type="term" value="P:anaphase-promoting complex-dependent catabolic process"/>
    <property type="evidence" value="ECO:0007669"/>
    <property type="project" value="TreeGrafter"/>
</dbReference>
<dbReference type="InterPro" id="IPR036322">
    <property type="entry name" value="WD40_repeat_dom_sf"/>
</dbReference>
<keyword evidence="4" id="KW-0498">Mitosis</keyword>
<evidence type="ECO:0000313" key="6">
    <source>
        <dbReference type="EMBL" id="KAK3189105.1"/>
    </source>
</evidence>
<dbReference type="InterPro" id="IPR015943">
    <property type="entry name" value="WD40/YVTN_repeat-like_dom_sf"/>
</dbReference>
<reference evidence="6" key="1">
    <citation type="journal article" date="2023" name="Plant J.">
        <title>Genome sequences and population genomics provide insights into the demographic history, inbreeding, and mutation load of two 'living fossil' tree species of Dipteronia.</title>
        <authorList>
            <person name="Feng Y."/>
            <person name="Comes H.P."/>
            <person name="Chen J."/>
            <person name="Zhu S."/>
            <person name="Lu R."/>
            <person name="Zhang X."/>
            <person name="Li P."/>
            <person name="Qiu J."/>
            <person name="Olsen K.M."/>
            <person name="Qiu Y."/>
        </authorList>
    </citation>
    <scope>NUCLEOTIDE SEQUENCE</scope>
    <source>
        <strain evidence="6">NBL</strain>
    </source>
</reference>
<proteinExistence type="predicted"/>
<gene>
    <name evidence="6" type="ORF">Dsin_028666</name>
</gene>
<dbReference type="EMBL" id="JANJYJ010000009">
    <property type="protein sequence ID" value="KAK3189105.1"/>
    <property type="molecule type" value="Genomic_DNA"/>
</dbReference>
<protein>
    <submittedName>
        <fullName evidence="6">Uncharacterized protein</fullName>
    </submittedName>
</protein>
<evidence type="ECO:0000256" key="1">
    <source>
        <dbReference type="ARBA" id="ARBA00022574"/>
    </source>
</evidence>
<dbReference type="AlphaFoldDB" id="A0AAD9ZR09"/>
<dbReference type="Gene3D" id="2.130.10.10">
    <property type="entry name" value="YVTN repeat-like/Quinoprotein amine dehydrogenase"/>
    <property type="match status" value="1"/>
</dbReference>
<dbReference type="PANTHER" id="PTHR19918">
    <property type="entry name" value="CELL DIVISION CYCLE 20 CDC20 FIZZY -RELATED"/>
    <property type="match status" value="1"/>
</dbReference>
<keyword evidence="7" id="KW-1185">Reference proteome</keyword>
<dbReference type="GO" id="GO:0010997">
    <property type="term" value="F:anaphase-promoting complex binding"/>
    <property type="evidence" value="ECO:0007669"/>
    <property type="project" value="InterPro"/>
</dbReference>
<name>A0AAD9ZR09_9ROSI</name>
<sequence>MADADRHRMRLYQRIADCQRMEMEMDLKLEAQMAHRHRLFEDQSPLKDEEFNDWEPNCSPVNFMLQDLSPYESGSEDGMVPFKEFVMGVSVLMCLVGDEGSGSGLVWSRPIGGRVRCWKMVNQNQNQHGCLSDGFGRPCLGRPIATCLLPLAWIDIGKLCFSNELIAMSLPSREAYRRQLAEIFNMNRTWILAFKNKPLTPVELIPQSHSSTCSLHHCVFNLIIILILIVPTPEATLNAEAKNSERWTQIKSVSLAWNNHILTAGGMDGQGGSADQCIKFWNTHTGACLNSIDTGSQVSALLWNKNERELLSSHGFTQNQLTLWK</sequence>
<keyword evidence="2" id="KW-0132">Cell division</keyword>
<dbReference type="GO" id="GO:1990757">
    <property type="term" value="F:ubiquitin ligase activator activity"/>
    <property type="evidence" value="ECO:0007669"/>
    <property type="project" value="TreeGrafter"/>
</dbReference>
<dbReference type="Proteomes" id="UP001281410">
    <property type="component" value="Unassembled WGS sequence"/>
</dbReference>
<keyword evidence="3" id="KW-0677">Repeat</keyword>
<evidence type="ECO:0000256" key="5">
    <source>
        <dbReference type="ARBA" id="ARBA00023306"/>
    </source>
</evidence>
<organism evidence="6 7">
    <name type="scientific">Dipteronia sinensis</name>
    <dbReference type="NCBI Taxonomy" id="43782"/>
    <lineage>
        <taxon>Eukaryota</taxon>
        <taxon>Viridiplantae</taxon>
        <taxon>Streptophyta</taxon>
        <taxon>Embryophyta</taxon>
        <taxon>Tracheophyta</taxon>
        <taxon>Spermatophyta</taxon>
        <taxon>Magnoliopsida</taxon>
        <taxon>eudicotyledons</taxon>
        <taxon>Gunneridae</taxon>
        <taxon>Pentapetalae</taxon>
        <taxon>rosids</taxon>
        <taxon>malvids</taxon>
        <taxon>Sapindales</taxon>
        <taxon>Sapindaceae</taxon>
        <taxon>Hippocastanoideae</taxon>
        <taxon>Acereae</taxon>
        <taxon>Dipteronia</taxon>
    </lineage>
</organism>
<dbReference type="GO" id="GO:1905786">
    <property type="term" value="P:positive regulation of anaphase-promoting complex-dependent catabolic process"/>
    <property type="evidence" value="ECO:0007669"/>
    <property type="project" value="TreeGrafter"/>
</dbReference>
<evidence type="ECO:0000256" key="2">
    <source>
        <dbReference type="ARBA" id="ARBA00022618"/>
    </source>
</evidence>
<dbReference type="InterPro" id="IPR033010">
    <property type="entry name" value="Cdc20/Fizzy"/>
</dbReference>
<evidence type="ECO:0000256" key="4">
    <source>
        <dbReference type="ARBA" id="ARBA00022776"/>
    </source>
</evidence>
<keyword evidence="5" id="KW-0131">Cell cycle</keyword>
<accession>A0AAD9ZR09</accession>
<keyword evidence="1" id="KW-0853">WD repeat</keyword>